<evidence type="ECO:0000313" key="3">
    <source>
        <dbReference type="Proteomes" id="UP000681967"/>
    </source>
</evidence>
<protein>
    <submittedName>
        <fullName evidence="1">Uncharacterized protein</fullName>
    </submittedName>
</protein>
<gene>
    <name evidence="1" type="ORF">BYL167_LOCUS36911</name>
    <name evidence="2" type="ORF">GIL414_LOCUS48776</name>
</gene>
<dbReference type="EMBL" id="CAJOBJ010158901">
    <property type="protein sequence ID" value="CAF4837918.1"/>
    <property type="molecule type" value="Genomic_DNA"/>
</dbReference>
<dbReference type="AlphaFoldDB" id="A0A8S2XYY6"/>
<dbReference type="Proteomes" id="UP000681967">
    <property type="component" value="Unassembled WGS sequence"/>
</dbReference>
<evidence type="ECO:0000313" key="1">
    <source>
        <dbReference type="EMBL" id="CAF4521092.1"/>
    </source>
</evidence>
<organism evidence="1 3">
    <name type="scientific">Rotaria magnacalcarata</name>
    <dbReference type="NCBI Taxonomy" id="392030"/>
    <lineage>
        <taxon>Eukaryota</taxon>
        <taxon>Metazoa</taxon>
        <taxon>Spiralia</taxon>
        <taxon>Gnathifera</taxon>
        <taxon>Rotifera</taxon>
        <taxon>Eurotatoria</taxon>
        <taxon>Bdelloidea</taxon>
        <taxon>Philodinida</taxon>
        <taxon>Philodinidae</taxon>
        <taxon>Rotaria</taxon>
    </lineage>
</organism>
<sequence length="75" mass="9296">MYQHLLIKNFRTEIMKTPYYLLLNDKPFQIILDQKLSSISTKPLNYHHRRYQLQQIALLMHRIKLIPIYLRLWKT</sequence>
<dbReference type="EMBL" id="CAJOBH010081877">
    <property type="protein sequence ID" value="CAF4521092.1"/>
    <property type="molecule type" value="Genomic_DNA"/>
</dbReference>
<comment type="caution">
    <text evidence="1">The sequence shown here is derived from an EMBL/GenBank/DDBJ whole genome shotgun (WGS) entry which is preliminary data.</text>
</comment>
<name>A0A8S2XYY6_9BILA</name>
<feature type="non-terminal residue" evidence="1">
    <location>
        <position position="75"/>
    </location>
</feature>
<reference evidence="1" key="1">
    <citation type="submission" date="2021-02" db="EMBL/GenBank/DDBJ databases">
        <authorList>
            <person name="Nowell W R."/>
        </authorList>
    </citation>
    <scope>NUCLEOTIDE SEQUENCE</scope>
</reference>
<proteinExistence type="predicted"/>
<accession>A0A8S2XYY6</accession>
<evidence type="ECO:0000313" key="2">
    <source>
        <dbReference type="EMBL" id="CAF4837918.1"/>
    </source>
</evidence>
<dbReference type="Proteomes" id="UP000681720">
    <property type="component" value="Unassembled WGS sequence"/>
</dbReference>